<feature type="region of interest" description="Disordered" evidence="3">
    <location>
        <begin position="32"/>
        <end position="57"/>
    </location>
</feature>
<dbReference type="EMBL" id="KB320602">
    <property type="protein sequence ID" value="ELW67722.1"/>
    <property type="molecule type" value="Genomic_DNA"/>
</dbReference>
<dbReference type="GO" id="GO:0005198">
    <property type="term" value="F:structural molecule activity"/>
    <property type="evidence" value="ECO:0007669"/>
    <property type="project" value="InterPro"/>
</dbReference>
<evidence type="ECO:0000256" key="3">
    <source>
        <dbReference type="SAM" id="MobiDB-lite"/>
    </source>
</evidence>
<evidence type="ECO:0000256" key="1">
    <source>
        <dbReference type="ARBA" id="ARBA00022744"/>
    </source>
</evidence>
<gene>
    <name evidence="4" type="ORF">TREES_T100013863</name>
</gene>
<accession>L9L2V3</accession>
<keyword evidence="2" id="KW-0175">Coiled coil</keyword>
<keyword evidence="5" id="KW-1185">Reference proteome</keyword>
<evidence type="ECO:0000313" key="4">
    <source>
        <dbReference type="EMBL" id="ELW67722.1"/>
    </source>
</evidence>
<sequence>MSFTTHSTTFTMNYWLLGSVWAPRHRIWVARGPSSGDGRDDVGVDGNGELPGRGDHDDHLTSYLDRMRNLETDNGRLESKIREHLEKMGPQSNIHGLCKVIDDTSVTRLQLGTEIKALKEELLFVKNHEEYVNGLEGQIATSGLTVEVKLEAEIATYHHLLEDHEDFSLSDTLDSSNSMQTTQKITTHRLVDSKVTSETNDTNVLRL</sequence>
<dbReference type="InterPro" id="IPR002957">
    <property type="entry name" value="Keratin_I"/>
</dbReference>
<dbReference type="PANTHER" id="PTHR23239">
    <property type="entry name" value="INTERMEDIATE FILAMENT"/>
    <property type="match status" value="1"/>
</dbReference>
<dbReference type="Gene3D" id="1.20.5.1160">
    <property type="entry name" value="Vasodilator-stimulated phosphoprotein"/>
    <property type="match status" value="1"/>
</dbReference>
<keyword evidence="1" id="KW-0416">Keratin</keyword>
<proteinExistence type="predicted"/>
<dbReference type="PROSITE" id="PS00226">
    <property type="entry name" value="IF_ROD_1"/>
    <property type="match status" value="1"/>
</dbReference>
<feature type="coiled-coil region" evidence="2">
    <location>
        <begin position="60"/>
        <end position="87"/>
    </location>
</feature>
<dbReference type="STRING" id="246437.L9L2V3"/>
<evidence type="ECO:0000313" key="5">
    <source>
        <dbReference type="Proteomes" id="UP000011518"/>
    </source>
</evidence>
<name>L9L2V3_TUPCH</name>
<dbReference type="AlphaFoldDB" id="L9L2V3"/>
<reference evidence="5" key="2">
    <citation type="journal article" date="2013" name="Nat. Commun.">
        <title>Genome of the Chinese tree shrew.</title>
        <authorList>
            <person name="Fan Y."/>
            <person name="Huang Z.Y."/>
            <person name="Cao C.C."/>
            <person name="Chen C.S."/>
            <person name="Chen Y.X."/>
            <person name="Fan D.D."/>
            <person name="He J."/>
            <person name="Hou H.L."/>
            <person name="Hu L."/>
            <person name="Hu X.T."/>
            <person name="Jiang X.T."/>
            <person name="Lai R."/>
            <person name="Lang Y.S."/>
            <person name="Liang B."/>
            <person name="Liao S.G."/>
            <person name="Mu D."/>
            <person name="Ma Y.Y."/>
            <person name="Niu Y.Y."/>
            <person name="Sun X.Q."/>
            <person name="Xia J.Q."/>
            <person name="Xiao J."/>
            <person name="Xiong Z.Q."/>
            <person name="Xu L."/>
            <person name="Yang L."/>
            <person name="Zhang Y."/>
            <person name="Zhao W."/>
            <person name="Zhao X.D."/>
            <person name="Zheng Y.T."/>
            <person name="Zhou J.M."/>
            <person name="Zhu Y.B."/>
            <person name="Zhang G.J."/>
            <person name="Wang J."/>
            <person name="Yao Y.G."/>
        </authorList>
    </citation>
    <scope>NUCLEOTIDE SEQUENCE [LARGE SCALE GENOMIC DNA]</scope>
</reference>
<reference evidence="5" key="1">
    <citation type="submission" date="2012-07" db="EMBL/GenBank/DDBJ databases">
        <title>Genome of the Chinese tree shrew, a rising model animal genetically related to primates.</title>
        <authorList>
            <person name="Zhang G."/>
            <person name="Fan Y."/>
            <person name="Yao Y."/>
            <person name="Huang Z."/>
        </authorList>
    </citation>
    <scope>NUCLEOTIDE SEQUENCE [LARGE SCALE GENOMIC DNA]</scope>
</reference>
<protein>
    <submittedName>
        <fullName evidence="4">Keratin, type I cytoskeletal 18</fullName>
    </submittedName>
</protein>
<dbReference type="GO" id="GO:0045104">
    <property type="term" value="P:intermediate filament cytoskeleton organization"/>
    <property type="evidence" value="ECO:0007669"/>
    <property type="project" value="TreeGrafter"/>
</dbReference>
<evidence type="ECO:0000256" key="2">
    <source>
        <dbReference type="SAM" id="Coils"/>
    </source>
</evidence>
<organism evidence="4 5">
    <name type="scientific">Tupaia chinensis</name>
    <name type="common">Chinese tree shrew</name>
    <name type="synonym">Tupaia belangeri chinensis</name>
    <dbReference type="NCBI Taxonomy" id="246437"/>
    <lineage>
        <taxon>Eukaryota</taxon>
        <taxon>Metazoa</taxon>
        <taxon>Chordata</taxon>
        <taxon>Craniata</taxon>
        <taxon>Vertebrata</taxon>
        <taxon>Euteleostomi</taxon>
        <taxon>Mammalia</taxon>
        <taxon>Eutheria</taxon>
        <taxon>Euarchontoglires</taxon>
        <taxon>Scandentia</taxon>
        <taxon>Tupaiidae</taxon>
        <taxon>Tupaia</taxon>
    </lineage>
</organism>
<dbReference type="InParanoid" id="L9L2V3"/>
<dbReference type="Proteomes" id="UP000011518">
    <property type="component" value="Unassembled WGS sequence"/>
</dbReference>
<dbReference type="InterPro" id="IPR018039">
    <property type="entry name" value="IF_conserved"/>
</dbReference>
<dbReference type="PANTHER" id="PTHR23239:SF349">
    <property type="entry name" value="KERATIN, TYPE I CYTOSKELETAL 18"/>
    <property type="match status" value="1"/>
</dbReference>
<dbReference type="GO" id="GO:0045095">
    <property type="term" value="C:keratin filament"/>
    <property type="evidence" value="ECO:0007669"/>
    <property type="project" value="TreeGrafter"/>
</dbReference>